<keyword evidence="4" id="KW-0410">Iron transport</keyword>
<keyword evidence="4" id="KW-0408">Iron</keyword>
<dbReference type="Pfam" id="PF01497">
    <property type="entry name" value="Peripla_BP_2"/>
    <property type="match status" value="1"/>
</dbReference>
<dbReference type="GO" id="GO:0030288">
    <property type="term" value="C:outer membrane-bounded periplasmic space"/>
    <property type="evidence" value="ECO:0007669"/>
    <property type="project" value="TreeGrafter"/>
</dbReference>
<dbReference type="RefSeq" id="WP_226614084.1">
    <property type="nucleotide sequence ID" value="NZ_JAJAQI010000078.1"/>
</dbReference>
<proteinExistence type="inferred from homology"/>
<evidence type="ECO:0000256" key="2">
    <source>
        <dbReference type="ARBA" id="ARBA00008814"/>
    </source>
</evidence>
<dbReference type="PANTHER" id="PTHR30532">
    <property type="entry name" value="IRON III DICITRATE-BINDING PERIPLASMIC PROTEIN"/>
    <property type="match status" value="1"/>
</dbReference>
<comment type="caution">
    <text evidence="8">The sequence shown here is derived from an EMBL/GenBank/DDBJ whole genome shotgun (WGS) entry which is preliminary data.</text>
</comment>
<dbReference type="EMBL" id="JAJAQI010000078">
    <property type="protein sequence ID" value="MCB4825287.1"/>
    <property type="molecule type" value="Genomic_DNA"/>
</dbReference>
<dbReference type="InterPro" id="IPR051313">
    <property type="entry name" value="Bact_iron-sidero_bind"/>
</dbReference>
<dbReference type="PROSITE" id="PS51318">
    <property type="entry name" value="TAT"/>
    <property type="match status" value="1"/>
</dbReference>
<sequence length="283" mass="29714">MRATAGRRGLLLGAAGLAARPARAAAPRVAAIDWGLAETLLGLGVAPVAAAELHGYAHWVREPAMPAGVVDLGLRGEPNLELLHRAAPELILATPQFAPFLPRLERVAPVASFATYVPGGDPLVRSQDIARAIGRLVGREAAAAALLGKAEAAFEAGARRLSGMAGRPWLTASFVDARHLRAYGRTSLFGATLARLGLINAWTEPTNAWGFATVALERLAAVPEAQLLLIEPVRSEVEADLGRSPLWQALPAVRAGRVARLGPCWAFGGLPSAMRFAGLLPHE</sequence>
<comment type="subcellular location">
    <subcellularLocation>
        <location evidence="1">Cell envelope</location>
    </subcellularLocation>
</comment>
<dbReference type="InterPro" id="IPR006311">
    <property type="entry name" value="TAT_signal"/>
</dbReference>
<dbReference type="CDD" id="cd01146">
    <property type="entry name" value="FhuD"/>
    <property type="match status" value="1"/>
</dbReference>
<dbReference type="Proteomes" id="UP001139311">
    <property type="component" value="Unassembled WGS sequence"/>
</dbReference>
<evidence type="ECO:0000259" key="7">
    <source>
        <dbReference type="PROSITE" id="PS50983"/>
    </source>
</evidence>
<comment type="similarity">
    <text evidence="2">Belongs to the bacterial solute-binding protein 8 family.</text>
</comment>
<keyword evidence="4" id="KW-0406">Ion transport</keyword>
<evidence type="ECO:0000256" key="4">
    <source>
        <dbReference type="ARBA" id="ARBA00022496"/>
    </source>
</evidence>
<feature type="domain" description="Fe/B12 periplasmic-binding" evidence="7">
    <location>
        <begin position="28"/>
        <end position="283"/>
    </location>
</feature>
<dbReference type="SUPFAM" id="SSF53807">
    <property type="entry name" value="Helical backbone' metal receptor"/>
    <property type="match status" value="1"/>
</dbReference>
<evidence type="ECO:0000313" key="8">
    <source>
        <dbReference type="EMBL" id="MCB4825287.1"/>
    </source>
</evidence>
<dbReference type="AlphaFoldDB" id="A0A9X1IIR4"/>
<name>A0A9X1IIR4_9PROT</name>
<dbReference type="PROSITE" id="PS50983">
    <property type="entry name" value="FE_B12_PBP"/>
    <property type="match status" value="1"/>
</dbReference>
<keyword evidence="5 6" id="KW-0732">Signal</keyword>
<evidence type="ECO:0000256" key="6">
    <source>
        <dbReference type="SAM" id="SignalP"/>
    </source>
</evidence>
<dbReference type="InterPro" id="IPR002491">
    <property type="entry name" value="ABC_transptr_periplasmic_BD"/>
</dbReference>
<feature type="chain" id="PRO_5040967855" evidence="6">
    <location>
        <begin position="25"/>
        <end position="283"/>
    </location>
</feature>
<reference evidence="8" key="1">
    <citation type="submission" date="2021-10" db="EMBL/GenBank/DDBJ databases">
        <title>Roseicella aerolatum sp. nov., isolated from aerosols of e-waste dismantling site.</title>
        <authorList>
            <person name="Qin T."/>
        </authorList>
    </citation>
    <scope>NUCLEOTIDE SEQUENCE</scope>
    <source>
        <strain evidence="8">GB24</strain>
    </source>
</reference>
<evidence type="ECO:0000256" key="3">
    <source>
        <dbReference type="ARBA" id="ARBA00022448"/>
    </source>
</evidence>
<evidence type="ECO:0000313" key="9">
    <source>
        <dbReference type="Proteomes" id="UP001139311"/>
    </source>
</evidence>
<organism evidence="8 9">
    <name type="scientific">Roseicella aerolata</name>
    <dbReference type="NCBI Taxonomy" id="2883479"/>
    <lineage>
        <taxon>Bacteria</taxon>
        <taxon>Pseudomonadati</taxon>
        <taxon>Pseudomonadota</taxon>
        <taxon>Alphaproteobacteria</taxon>
        <taxon>Acetobacterales</taxon>
        <taxon>Roseomonadaceae</taxon>
        <taxon>Roseicella</taxon>
    </lineage>
</organism>
<gene>
    <name evidence="8" type="ORF">LHA35_26575</name>
</gene>
<keyword evidence="3" id="KW-0813">Transport</keyword>
<feature type="signal peptide" evidence="6">
    <location>
        <begin position="1"/>
        <end position="24"/>
    </location>
</feature>
<dbReference type="Gene3D" id="3.40.50.1980">
    <property type="entry name" value="Nitrogenase molybdenum iron protein domain"/>
    <property type="match status" value="2"/>
</dbReference>
<protein>
    <submittedName>
        <fullName evidence="8">ABC transporter substrate-binding protein</fullName>
    </submittedName>
</protein>
<dbReference type="GO" id="GO:1901678">
    <property type="term" value="P:iron coordination entity transport"/>
    <property type="evidence" value="ECO:0007669"/>
    <property type="project" value="UniProtKB-ARBA"/>
</dbReference>
<accession>A0A9X1IIR4</accession>
<dbReference type="PRINTS" id="PR01715">
    <property type="entry name" value="FERRIBNDNGPP"/>
</dbReference>
<keyword evidence="9" id="KW-1185">Reference proteome</keyword>
<evidence type="ECO:0000256" key="5">
    <source>
        <dbReference type="ARBA" id="ARBA00022729"/>
    </source>
</evidence>
<evidence type="ECO:0000256" key="1">
    <source>
        <dbReference type="ARBA" id="ARBA00004196"/>
    </source>
</evidence>
<dbReference type="PANTHER" id="PTHR30532:SF1">
    <property type="entry name" value="IRON(3+)-HYDROXAMATE-BINDING PROTEIN FHUD"/>
    <property type="match status" value="1"/>
</dbReference>